<keyword evidence="3" id="KW-0862">Zinc</keyword>
<feature type="compositionally biased region" description="Basic residues" evidence="5">
    <location>
        <begin position="198"/>
        <end position="216"/>
    </location>
</feature>
<dbReference type="OrthoDB" id="303107at2759"/>
<feature type="compositionally biased region" description="Pro residues" evidence="5">
    <location>
        <begin position="766"/>
        <end position="778"/>
    </location>
</feature>
<dbReference type="SMART" id="SM00249">
    <property type="entry name" value="PHD"/>
    <property type="match status" value="1"/>
</dbReference>
<feature type="domain" description="PHD-type" evidence="6">
    <location>
        <begin position="433"/>
        <end position="489"/>
    </location>
</feature>
<dbReference type="InterPro" id="IPR019786">
    <property type="entry name" value="Zinc_finger_PHD-type_CS"/>
</dbReference>
<dbReference type="PROSITE" id="PS50016">
    <property type="entry name" value="ZF_PHD_2"/>
    <property type="match status" value="1"/>
</dbReference>
<feature type="region of interest" description="Disordered" evidence="5">
    <location>
        <begin position="498"/>
        <end position="847"/>
    </location>
</feature>
<feature type="compositionally biased region" description="Low complexity" evidence="5">
    <location>
        <begin position="779"/>
        <end position="792"/>
    </location>
</feature>
<dbReference type="PROSITE" id="PS01359">
    <property type="entry name" value="ZF_PHD_1"/>
    <property type="match status" value="1"/>
</dbReference>
<dbReference type="AlphaFoldDB" id="A0A5M8PQ49"/>
<feature type="compositionally biased region" description="Basic and acidic residues" evidence="5">
    <location>
        <begin position="326"/>
        <end position="374"/>
    </location>
</feature>
<dbReference type="GO" id="GO:0008270">
    <property type="term" value="F:zinc ion binding"/>
    <property type="evidence" value="ECO:0007669"/>
    <property type="project" value="UniProtKB-KW"/>
</dbReference>
<dbReference type="InterPro" id="IPR013083">
    <property type="entry name" value="Znf_RING/FYVE/PHD"/>
</dbReference>
<sequence length="847" mass="94684">MSRKRGRAEMEASHPPQELSLLDRLRNMWQFSNLMQYIFIFGKAVKIDEDFDIEDLETECVKPEPSEKLSEIGLALLKFVSSHRGLTPDIFDEYTRRQYVAKAPGRNPFGSEEAPNKFADFDIFTKIRVLFQLSQWTLVNADRMRERMPETKDAEQTHWRVEDIGIDKKNRLYFVLDDNRLYRRTDPPPPPPPPNTKAKGKSKKAKAGARASKRRKVIDTDESADNVEEEVAGDGQAAVALEDDGFGGSKWECVAITLGQYRDFLETIRKTKNTDEKELHTRITEDVLPIIEKAEEAQQRKIARRERELMTLQKLATAKRSGRIASKMDKEREEREAAEAERKRQADLVEAKKEQETQKKMEEARESRMMTREQRLKEREYKRILHEEELANLSEDSRKLETGEARMSERHLKAEMEKRKKELDKLAQEDEWFFDCSKCGVHGENLDDGSHSVACEKCNVWQHSACLGISQADAEKDDFHFVCDDCKRREEDAKKPKIPALKFRLGSSSSPPSDKTIRLNGVADKSKKRKLEDEHAYLPPVKKFSHVHVQPNTIKSPSQGPPHAASNGMHGGLMNGPTLSPQGQLPLPPYQNGHITEGAPPPPGLASPLRPDSSANGYAQHVSQPNGYESQPYSQPNASLPNTPSAATHTSHGSPGSAWPAQYPPLLSAQHAQDHQQIPPQPPNPFLNSFDRQHPSSSHSTHNLASPMKNRPSMSPTQGNLETSAIVNPAHQPNTSIDTSSYLPGVAHTPGFSPTKQLSSPAAPLQAPPSSPIIPPPIHQQQQNRQSSLGLSPTKHSPPRPPSAPGMADTPVVPPVLDLSPSPRQQQTFQAPVKSPTPERPSEVNGS</sequence>
<feature type="region of interest" description="Disordered" evidence="5">
    <location>
        <begin position="320"/>
        <end position="374"/>
    </location>
</feature>
<dbReference type="PANTHER" id="PTHR14296">
    <property type="entry name" value="REMODELING AND SPACING FACTOR 1"/>
    <property type="match status" value="1"/>
</dbReference>
<keyword evidence="1" id="KW-0479">Metal-binding</keyword>
<evidence type="ECO:0000256" key="2">
    <source>
        <dbReference type="ARBA" id="ARBA00022771"/>
    </source>
</evidence>
<dbReference type="SUPFAM" id="SSF57903">
    <property type="entry name" value="FYVE/PHD zinc finger"/>
    <property type="match status" value="1"/>
</dbReference>
<dbReference type="InterPro" id="IPR028938">
    <property type="entry name" value="Rsf1-like"/>
</dbReference>
<feature type="compositionally biased region" description="Polar residues" evidence="5">
    <location>
        <begin position="695"/>
        <end position="704"/>
    </location>
</feature>
<proteinExistence type="predicted"/>
<feature type="compositionally biased region" description="Polar residues" evidence="5">
    <location>
        <begin position="712"/>
        <end position="742"/>
    </location>
</feature>
<evidence type="ECO:0000313" key="7">
    <source>
        <dbReference type="EMBL" id="KAA6411137.1"/>
    </source>
</evidence>
<evidence type="ECO:0000313" key="8">
    <source>
        <dbReference type="Proteomes" id="UP000324767"/>
    </source>
</evidence>
<dbReference type="InterPro" id="IPR001965">
    <property type="entry name" value="Znf_PHD"/>
</dbReference>
<gene>
    <name evidence="7" type="ORF">FRX48_05449</name>
</gene>
<keyword evidence="2 4" id="KW-0863">Zinc-finger</keyword>
<protein>
    <recommendedName>
        <fullName evidence="6">PHD-type domain-containing protein</fullName>
    </recommendedName>
</protein>
<evidence type="ECO:0000256" key="5">
    <source>
        <dbReference type="SAM" id="MobiDB-lite"/>
    </source>
</evidence>
<dbReference type="PANTHER" id="PTHR14296:SF3">
    <property type="entry name" value="DIKAR, ISOFORM F"/>
    <property type="match status" value="1"/>
</dbReference>
<evidence type="ECO:0000259" key="6">
    <source>
        <dbReference type="PROSITE" id="PS50016"/>
    </source>
</evidence>
<feature type="compositionally biased region" description="Polar residues" evidence="5">
    <location>
        <begin position="613"/>
        <end position="654"/>
    </location>
</feature>
<feature type="compositionally biased region" description="Acidic residues" evidence="5">
    <location>
        <begin position="220"/>
        <end position="231"/>
    </location>
</feature>
<accession>A0A5M8PQ49</accession>
<dbReference type="EMBL" id="VXIT01000008">
    <property type="protein sequence ID" value="KAA6411137.1"/>
    <property type="molecule type" value="Genomic_DNA"/>
</dbReference>
<dbReference type="Gene3D" id="3.30.40.10">
    <property type="entry name" value="Zinc/RING finger domain, C3HC4 (zinc finger)"/>
    <property type="match status" value="1"/>
</dbReference>
<dbReference type="InterPro" id="IPR011011">
    <property type="entry name" value="Znf_FYVE_PHD"/>
</dbReference>
<evidence type="ECO:0000256" key="1">
    <source>
        <dbReference type="ARBA" id="ARBA00022723"/>
    </source>
</evidence>
<dbReference type="GO" id="GO:0006355">
    <property type="term" value="P:regulation of DNA-templated transcription"/>
    <property type="evidence" value="ECO:0007669"/>
    <property type="project" value="InterPro"/>
</dbReference>
<evidence type="ECO:0000256" key="3">
    <source>
        <dbReference type="ARBA" id="ARBA00022833"/>
    </source>
</evidence>
<organism evidence="7 8">
    <name type="scientific">Lasallia pustulata</name>
    <dbReference type="NCBI Taxonomy" id="136370"/>
    <lineage>
        <taxon>Eukaryota</taxon>
        <taxon>Fungi</taxon>
        <taxon>Dikarya</taxon>
        <taxon>Ascomycota</taxon>
        <taxon>Pezizomycotina</taxon>
        <taxon>Lecanoromycetes</taxon>
        <taxon>OSLEUM clade</taxon>
        <taxon>Umbilicariomycetidae</taxon>
        <taxon>Umbilicariales</taxon>
        <taxon>Umbilicariaceae</taxon>
        <taxon>Lasallia</taxon>
    </lineage>
</organism>
<comment type="caution">
    <text evidence="7">The sequence shown here is derived from an EMBL/GenBank/DDBJ whole genome shotgun (WGS) entry which is preliminary data.</text>
</comment>
<evidence type="ECO:0000256" key="4">
    <source>
        <dbReference type="PROSITE-ProRule" id="PRU00146"/>
    </source>
</evidence>
<dbReference type="Proteomes" id="UP000324767">
    <property type="component" value="Unassembled WGS sequence"/>
</dbReference>
<dbReference type="Pfam" id="PF00628">
    <property type="entry name" value="PHD"/>
    <property type="match status" value="1"/>
</dbReference>
<feature type="region of interest" description="Disordered" evidence="5">
    <location>
        <begin position="180"/>
        <end position="231"/>
    </location>
</feature>
<dbReference type="GO" id="GO:0031213">
    <property type="term" value="C:RSF complex"/>
    <property type="evidence" value="ECO:0007669"/>
    <property type="project" value="InterPro"/>
</dbReference>
<reference evidence="7 8" key="1">
    <citation type="submission" date="2019-09" db="EMBL/GenBank/DDBJ databases">
        <title>The hologenome of the rock-dwelling lichen Lasallia pustulata.</title>
        <authorList>
            <person name="Greshake Tzovaras B."/>
            <person name="Segers F."/>
            <person name="Bicker A."/>
            <person name="Dal Grande F."/>
            <person name="Otte J."/>
            <person name="Hankeln T."/>
            <person name="Schmitt I."/>
            <person name="Ebersberger I."/>
        </authorList>
    </citation>
    <scope>NUCLEOTIDE SEQUENCE [LARGE SCALE GENOMIC DNA]</scope>
    <source>
        <strain evidence="7">A1-1</strain>
    </source>
</reference>
<dbReference type="InterPro" id="IPR019787">
    <property type="entry name" value="Znf_PHD-finger"/>
</dbReference>
<name>A0A5M8PQ49_9LECA</name>